<feature type="region of interest" description="Disordered" evidence="1">
    <location>
        <begin position="1"/>
        <end position="208"/>
    </location>
</feature>
<reference evidence="2 3" key="1">
    <citation type="submission" date="2019-06" db="EMBL/GenBank/DDBJ databases">
        <title>Genome Sequence of the Brown Rot Fungal Pathogen Monilinia laxa.</title>
        <authorList>
            <person name="De Miccolis Angelini R.M."/>
            <person name="Landi L."/>
            <person name="Abate D."/>
            <person name="Pollastro S."/>
            <person name="Romanazzi G."/>
            <person name="Faretra F."/>
        </authorList>
    </citation>
    <scope>NUCLEOTIDE SEQUENCE [LARGE SCALE GENOMIC DNA]</scope>
    <source>
        <strain evidence="2 3">Mlax316</strain>
    </source>
</reference>
<keyword evidence="3" id="KW-1185">Reference proteome</keyword>
<evidence type="ECO:0000256" key="1">
    <source>
        <dbReference type="SAM" id="MobiDB-lite"/>
    </source>
</evidence>
<dbReference type="AlphaFoldDB" id="A0A5N6KDY8"/>
<dbReference type="OrthoDB" id="3541182at2759"/>
<name>A0A5N6KDY8_MONLA</name>
<gene>
    <name evidence="2" type="ORF">EYC80_003493</name>
</gene>
<organism evidence="2 3">
    <name type="scientific">Monilinia laxa</name>
    <name type="common">Brown rot fungus</name>
    <name type="synonym">Sclerotinia laxa</name>
    <dbReference type="NCBI Taxonomy" id="61186"/>
    <lineage>
        <taxon>Eukaryota</taxon>
        <taxon>Fungi</taxon>
        <taxon>Dikarya</taxon>
        <taxon>Ascomycota</taxon>
        <taxon>Pezizomycotina</taxon>
        <taxon>Leotiomycetes</taxon>
        <taxon>Helotiales</taxon>
        <taxon>Sclerotiniaceae</taxon>
        <taxon>Monilinia</taxon>
    </lineage>
</organism>
<sequence>MTKDTTEDENIKDTPSHRSQKATRFPSRHFEEMEEDEEDEAAFSPKRRNKGTDQPHAKGNIGQGHKRGRESMTDDKREWGFFSAPSPCLKDDRAPKRVKIDEQSRQDEEEEDMSVGDDTMDEDMESENGMDENREPDDEYSEDNEEENVDEHDRKEDMEPEDGEEESMDEDNMDENEESNDEELDEESENDEEGSMTEDGMDEDEDKDVQEITPIRFGSSTAHVMEHNPEEPVLINATRLLRQQRPSNQSPVTPAPKGFMNYSMPEGTTSTRPVYKFSDLPNKLILEIFELLHDEDDPKPISSICFGLTCKNHWGWFKQRWCIPFSEYSIFQGYLSKKDQALLAPLLKDWVPNNYRMMSGIGGKGGPSIVPMFLSRKAYGEGYSREEGRLENRYNACVSILDAENQDGMRLISSHSFRTAVDDTIDLPSPHGMGHSWYDAAASEYLLKVETWEWSTLDGNGPGYNAICESWHSFTKTSLWDWVNGKGFNQFKRIG</sequence>
<dbReference type="Proteomes" id="UP000326757">
    <property type="component" value="Unassembled WGS sequence"/>
</dbReference>
<comment type="caution">
    <text evidence="2">The sequence shown here is derived from an EMBL/GenBank/DDBJ whole genome shotgun (WGS) entry which is preliminary data.</text>
</comment>
<feature type="compositionally biased region" description="Acidic residues" evidence="1">
    <location>
        <begin position="158"/>
        <end position="208"/>
    </location>
</feature>
<evidence type="ECO:0000313" key="3">
    <source>
        <dbReference type="Proteomes" id="UP000326757"/>
    </source>
</evidence>
<feature type="compositionally biased region" description="Basic and acidic residues" evidence="1">
    <location>
        <begin position="89"/>
        <end position="106"/>
    </location>
</feature>
<protein>
    <recommendedName>
        <fullName evidence="4">F-box domain-containing protein</fullName>
    </recommendedName>
</protein>
<accession>A0A5N6KDY8</accession>
<feature type="compositionally biased region" description="Basic and acidic residues" evidence="1">
    <location>
        <begin position="69"/>
        <end position="79"/>
    </location>
</feature>
<proteinExistence type="predicted"/>
<feature type="compositionally biased region" description="Acidic residues" evidence="1">
    <location>
        <begin position="32"/>
        <end position="41"/>
    </location>
</feature>
<evidence type="ECO:0008006" key="4">
    <source>
        <dbReference type="Google" id="ProtNLM"/>
    </source>
</evidence>
<dbReference type="EMBL" id="VIGI01000004">
    <property type="protein sequence ID" value="KAB8301656.1"/>
    <property type="molecule type" value="Genomic_DNA"/>
</dbReference>
<feature type="compositionally biased region" description="Basic and acidic residues" evidence="1">
    <location>
        <begin position="1"/>
        <end position="16"/>
    </location>
</feature>
<evidence type="ECO:0000313" key="2">
    <source>
        <dbReference type="EMBL" id="KAB8301656.1"/>
    </source>
</evidence>
<feature type="compositionally biased region" description="Acidic residues" evidence="1">
    <location>
        <begin position="107"/>
        <end position="150"/>
    </location>
</feature>